<dbReference type="Gene3D" id="3.30.200.20">
    <property type="entry name" value="Phosphorylase Kinase, domain 1"/>
    <property type="match status" value="2"/>
</dbReference>
<evidence type="ECO:0000256" key="13">
    <source>
        <dbReference type="ARBA" id="ARBA00022679"/>
    </source>
</evidence>
<keyword evidence="17" id="KW-0498">Mitosis</keyword>
<keyword evidence="10" id="KW-0723">Serine/threonine-protein kinase</keyword>
<dbReference type="GO" id="GO:0004674">
    <property type="term" value="F:protein serine/threonine kinase activity"/>
    <property type="evidence" value="ECO:0007669"/>
    <property type="project" value="UniProtKB-KW"/>
</dbReference>
<evidence type="ECO:0000256" key="12">
    <source>
        <dbReference type="ARBA" id="ARBA00022618"/>
    </source>
</evidence>
<dbReference type="SMART" id="SM00220">
    <property type="entry name" value="S_TKc"/>
    <property type="match status" value="1"/>
</dbReference>
<evidence type="ECO:0000256" key="31">
    <source>
        <dbReference type="ARBA" id="ARBA00067730"/>
    </source>
</evidence>
<keyword evidence="20" id="KW-0995">Kinetochore</keyword>
<dbReference type="PROSITE" id="PS00108">
    <property type="entry name" value="PROTEIN_KINASE_ST"/>
    <property type="match status" value="1"/>
</dbReference>
<gene>
    <name evidence="36" type="primary">LOC116292931</name>
</gene>
<evidence type="ECO:0000256" key="1">
    <source>
        <dbReference type="ARBA" id="ARBA00001946"/>
    </source>
</evidence>
<dbReference type="PANTHER" id="PTHR44899:SF10">
    <property type="entry name" value="NIMA-RELATED KINASE 2"/>
    <property type="match status" value="1"/>
</dbReference>
<evidence type="ECO:0000256" key="4">
    <source>
        <dbReference type="ARBA" id="ARBA00004629"/>
    </source>
</evidence>
<dbReference type="EC" id="2.7.11.1" evidence="7"/>
<dbReference type="RefSeq" id="XP_031556140.1">
    <property type="nucleotide sequence ID" value="XM_031700280.1"/>
</dbReference>
<keyword evidence="13" id="KW-0808">Transferase</keyword>
<keyword evidence="9" id="KW-0963">Cytoplasm</keyword>
<dbReference type="FunFam" id="1.10.510.10:FF:000356">
    <property type="entry name" value="Serine/threonine-protein kinase Nek2"/>
    <property type="match status" value="1"/>
</dbReference>
<evidence type="ECO:0000256" key="5">
    <source>
        <dbReference type="ARBA" id="ARBA00004647"/>
    </source>
</evidence>
<dbReference type="GO" id="GO:0000922">
    <property type="term" value="C:spindle pole"/>
    <property type="evidence" value="ECO:0007669"/>
    <property type="project" value="UniProtKB-SubCell"/>
</dbReference>
<dbReference type="CDD" id="cd08217">
    <property type="entry name" value="STKc_Nek2"/>
    <property type="match status" value="1"/>
</dbReference>
<keyword evidence="12" id="KW-0132">Cell division</keyword>
<evidence type="ECO:0000256" key="6">
    <source>
        <dbReference type="ARBA" id="ARBA00010886"/>
    </source>
</evidence>
<dbReference type="InterPro" id="IPR051131">
    <property type="entry name" value="NEK_Ser/Thr_kinase_NIMA"/>
</dbReference>
<protein>
    <recommendedName>
        <fullName evidence="31">Serine/threonine-protein kinase Nek2</fullName>
        <ecNumber evidence="7">2.7.11.1</ecNumber>
    </recommendedName>
    <alternativeName>
        <fullName evidence="32">Never in mitosis A-related kinase 2</fullName>
    </alternativeName>
</protein>
<dbReference type="GO" id="GO:0005524">
    <property type="term" value="F:ATP binding"/>
    <property type="evidence" value="ECO:0007669"/>
    <property type="project" value="UniProtKB-KW"/>
</dbReference>
<feature type="coiled-coil region" evidence="33">
    <location>
        <begin position="283"/>
        <end position="331"/>
    </location>
</feature>
<comment type="catalytic activity">
    <reaction evidence="29">
        <text>L-threonyl-[protein] + ATP = O-phospho-L-threonyl-[protein] + ADP + H(+)</text>
        <dbReference type="Rhea" id="RHEA:46608"/>
        <dbReference type="Rhea" id="RHEA-COMP:11060"/>
        <dbReference type="Rhea" id="RHEA-COMP:11605"/>
        <dbReference type="ChEBI" id="CHEBI:15378"/>
        <dbReference type="ChEBI" id="CHEBI:30013"/>
        <dbReference type="ChEBI" id="CHEBI:30616"/>
        <dbReference type="ChEBI" id="CHEBI:61977"/>
        <dbReference type="ChEBI" id="CHEBI:456216"/>
        <dbReference type="EC" id="2.7.11.1"/>
    </reaction>
</comment>
<evidence type="ECO:0000256" key="8">
    <source>
        <dbReference type="ARBA" id="ARBA00022454"/>
    </source>
</evidence>
<dbReference type="SUPFAM" id="SSF56112">
    <property type="entry name" value="Protein kinase-like (PK-like)"/>
    <property type="match status" value="1"/>
</dbReference>
<keyword evidence="24" id="KW-0206">Cytoskeleton</keyword>
<keyword evidence="22" id="KW-0460">Magnesium</keyword>
<evidence type="ECO:0000256" key="16">
    <source>
        <dbReference type="ARBA" id="ARBA00022741"/>
    </source>
</evidence>
<dbReference type="InParanoid" id="A0A6P8HTX1"/>
<keyword evidence="18" id="KW-0418">Kinase</keyword>
<dbReference type="GO" id="GO:0005730">
    <property type="term" value="C:nucleolus"/>
    <property type="evidence" value="ECO:0007669"/>
    <property type="project" value="UniProtKB-SubCell"/>
</dbReference>
<keyword evidence="19" id="KW-0159">Chromosome partition</keyword>
<accession>A0A6P8HTX1</accession>
<evidence type="ECO:0000256" key="7">
    <source>
        <dbReference type="ARBA" id="ARBA00012513"/>
    </source>
</evidence>
<dbReference type="InterPro" id="IPR008271">
    <property type="entry name" value="Ser/Thr_kinase_AS"/>
</dbReference>
<evidence type="ECO:0000256" key="3">
    <source>
        <dbReference type="ARBA" id="ARBA00004604"/>
    </source>
</evidence>
<dbReference type="FunFam" id="3.30.200.20:FF:000151">
    <property type="entry name" value="G2-specific protein kinase nimA"/>
    <property type="match status" value="1"/>
</dbReference>
<evidence type="ECO:0000256" key="21">
    <source>
        <dbReference type="ARBA" id="ARBA00022840"/>
    </source>
</evidence>
<comment type="cofactor">
    <cofactor evidence="1">
        <name>Mg(2+)</name>
        <dbReference type="ChEBI" id="CHEBI:18420"/>
    </cofactor>
</comment>
<evidence type="ECO:0000256" key="25">
    <source>
        <dbReference type="ARBA" id="ARBA00023242"/>
    </source>
</evidence>
<dbReference type="AlphaFoldDB" id="A0A6P8HTX1"/>
<dbReference type="GO" id="GO:0005813">
    <property type="term" value="C:centrosome"/>
    <property type="evidence" value="ECO:0007669"/>
    <property type="project" value="UniProtKB-SubCell"/>
</dbReference>
<organism evidence="35 36">
    <name type="scientific">Actinia tenebrosa</name>
    <name type="common">Australian red waratah sea anemone</name>
    <dbReference type="NCBI Taxonomy" id="6105"/>
    <lineage>
        <taxon>Eukaryota</taxon>
        <taxon>Metazoa</taxon>
        <taxon>Cnidaria</taxon>
        <taxon>Anthozoa</taxon>
        <taxon>Hexacorallia</taxon>
        <taxon>Actiniaria</taxon>
        <taxon>Actiniidae</taxon>
        <taxon>Actinia</taxon>
    </lineage>
</organism>
<comment type="subcellular location">
    <subcellularLocation>
        <location evidence="4">Chromosome</location>
        <location evidence="4">Centromere</location>
        <location evidence="4">Kinetochore</location>
    </subcellularLocation>
    <subcellularLocation>
        <location evidence="2">Cytoplasm</location>
        <location evidence="2">Cytoskeleton</location>
        <location evidence="2">Microtubule organizing center</location>
        <location evidence="2">Centrosome</location>
    </subcellularLocation>
    <subcellularLocation>
        <location evidence="5">Cytoplasm</location>
        <location evidence="5">Cytoskeleton</location>
        <location evidence="5">Spindle pole</location>
    </subcellularLocation>
    <subcellularLocation>
        <location evidence="3">Nucleus</location>
        <location evidence="3">Nucleolus</location>
    </subcellularLocation>
</comment>
<keyword evidence="28" id="KW-0137">Centromere</keyword>
<evidence type="ECO:0000256" key="26">
    <source>
        <dbReference type="ARBA" id="ARBA00023254"/>
    </source>
</evidence>
<evidence type="ECO:0000256" key="15">
    <source>
        <dbReference type="ARBA" id="ARBA00022723"/>
    </source>
</evidence>
<dbReference type="GO" id="GO:0005874">
    <property type="term" value="C:microtubule"/>
    <property type="evidence" value="ECO:0007669"/>
    <property type="project" value="UniProtKB-KW"/>
</dbReference>
<dbReference type="KEGG" id="aten:116292931"/>
<evidence type="ECO:0000256" key="14">
    <source>
        <dbReference type="ARBA" id="ARBA00022701"/>
    </source>
</evidence>
<dbReference type="GO" id="GO:0051225">
    <property type="term" value="P:spindle assembly"/>
    <property type="evidence" value="ECO:0007669"/>
    <property type="project" value="UniProtKB-ARBA"/>
</dbReference>
<keyword evidence="14" id="KW-0493">Microtubule</keyword>
<keyword evidence="8" id="KW-0158">Chromosome</keyword>
<evidence type="ECO:0000313" key="35">
    <source>
        <dbReference type="Proteomes" id="UP000515163"/>
    </source>
</evidence>
<dbReference type="Proteomes" id="UP000515163">
    <property type="component" value="Unplaced"/>
</dbReference>
<proteinExistence type="inferred from homology"/>
<keyword evidence="23 33" id="KW-0175">Coiled coil</keyword>
<evidence type="ECO:0000256" key="20">
    <source>
        <dbReference type="ARBA" id="ARBA00022838"/>
    </source>
</evidence>
<dbReference type="FunFam" id="3.30.200.20:FF:000310">
    <property type="entry name" value="serine/threonine-protein kinase Nek2"/>
    <property type="match status" value="1"/>
</dbReference>
<feature type="domain" description="Protein kinase" evidence="34">
    <location>
        <begin position="8"/>
        <end position="270"/>
    </location>
</feature>
<dbReference type="InterPro" id="IPR011009">
    <property type="entry name" value="Kinase-like_dom_sf"/>
</dbReference>
<comment type="catalytic activity">
    <reaction evidence="30">
        <text>L-seryl-[protein] + ATP = O-phospho-L-seryl-[protein] + ADP + H(+)</text>
        <dbReference type="Rhea" id="RHEA:17989"/>
        <dbReference type="Rhea" id="RHEA-COMP:9863"/>
        <dbReference type="Rhea" id="RHEA-COMP:11604"/>
        <dbReference type="ChEBI" id="CHEBI:15378"/>
        <dbReference type="ChEBI" id="CHEBI:29999"/>
        <dbReference type="ChEBI" id="CHEBI:30616"/>
        <dbReference type="ChEBI" id="CHEBI:83421"/>
        <dbReference type="ChEBI" id="CHEBI:456216"/>
        <dbReference type="EC" id="2.7.11.1"/>
    </reaction>
</comment>
<reference evidence="36" key="1">
    <citation type="submission" date="2025-08" db="UniProtKB">
        <authorList>
            <consortium name="RefSeq"/>
        </authorList>
    </citation>
    <scope>IDENTIFICATION</scope>
    <source>
        <tissue evidence="36">Tentacle</tissue>
    </source>
</reference>
<dbReference type="GO" id="GO:0000278">
    <property type="term" value="P:mitotic cell cycle"/>
    <property type="evidence" value="ECO:0007669"/>
    <property type="project" value="UniProtKB-ARBA"/>
</dbReference>
<dbReference type="FunCoup" id="A0A6P8HTX1">
    <property type="interactions" value="1359"/>
</dbReference>
<dbReference type="OrthoDB" id="248923at2759"/>
<keyword evidence="35" id="KW-1185">Reference proteome</keyword>
<dbReference type="GO" id="GO:0051321">
    <property type="term" value="P:meiotic cell cycle"/>
    <property type="evidence" value="ECO:0007669"/>
    <property type="project" value="UniProtKB-KW"/>
</dbReference>
<evidence type="ECO:0000256" key="2">
    <source>
        <dbReference type="ARBA" id="ARBA00004300"/>
    </source>
</evidence>
<keyword evidence="21" id="KW-0067">ATP-binding</keyword>
<name>A0A6P8HTX1_ACTTE</name>
<evidence type="ECO:0000256" key="24">
    <source>
        <dbReference type="ARBA" id="ARBA00023212"/>
    </source>
</evidence>
<dbReference type="GO" id="GO:0046872">
    <property type="term" value="F:metal ion binding"/>
    <property type="evidence" value="ECO:0007669"/>
    <property type="project" value="UniProtKB-KW"/>
</dbReference>
<evidence type="ECO:0000259" key="34">
    <source>
        <dbReference type="PROSITE" id="PS50011"/>
    </source>
</evidence>
<dbReference type="PROSITE" id="PS50011">
    <property type="entry name" value="PROTEIN_KINASE_DOM"/>
    <property type="match status" value="1"/>
</dbReference>
<dbReference type="GO" id="GO:0051301">
    <property type="term" value="P:cell division"/>
    <property type="evidence" value="ECO:0007669"/>
    <property type="project" value="UniProtKB-KW"/>
</dbReference>
<evidence type="ECO:0000256" key="9">
    <source>
        <dbReference type="ARBA" id="ARBA00022490"/>
    </source>
</evidence>
<evidence type="ECO:0000256" key="33">
    <source>
        <dbReference type="SAM" id="Coils"/>
    </source>
</evidence>
<evidence type="ECO:0000256" key="18">
    <source>
        <dbReference type="ARBA" id="ARBA00022777"/>
    </source>
</evidence>
<sequence length="425" mass="49656">MPSRLQDYDVLGLIGSGSYGTCRKIRRIKDNKILVWKELDYGKMSETEKQMLVSEVNLLRELKHPHIVRYYDRIIDRTNTTIYIVMEYCEGGDLGALISKHKREKRYVLEEYVWKIMYQLILAVQECHRRKNGAHVLHRDLKPANVFLDAEKNVKLGDFGLARVLMHDTSFAKTFVGTPYYMSPEQVNKMGYNEKSDIWSLGCLLYELCALSPPFTAMNQRSLEAKIKIGRFHPIPSHYSSSLNQVISSMLQVCDEMRPSIDSLLRNPHLSRMQKDTTSNINVAEKEESLKRWEKTLNEKERDIERKEKELSNREKVLADREERISRLEEECYSNGYRDHMVPVKRSNHPQYYQHFGMDKENENGLIAPIAIKRRYACDIDTAKLANDDVFARPMLPAHRLQDFGYRHPNIVGNVRVSRLLSVLR</sequence>
<evidence type="ECO:0000256" key="11">
    <source>
        <dbReference type="ARBA" id="ARBA00022553"/>
    </source>
</evidence>
<evidence type="ECO:0000256" key="22">
    <source>
        <dbReference type="ARBA" id="ARBA00022842"/>
    </source>
</evidence>
<evidence type="ECO:0000256" key="23">
    <source>
        <dbReference type="ARBA" id="ARBA00023054"/>
    </source>
</evidence>
<dbReference type="InterPro" id="IPR000719">
    <property type="entry name" value="Prot_kinase_dom"/>
</dbReference>
<dbReference type="PANTHER" id="PTHR44899">
    <property type="entry name" value="CAMK FAMILY PROTEIN KINASE"/>
    <property type="match status" value="1"/>
</dbReference>
<evidence type="ECO:0000256" key="10">
    <source>
        <dbReference type="ARBA" id="ARBA00022527"/>
    </source>
</evidence>
<evidence type="ECO:0000256" key="27">
    <source>
        <dbReference type="ARBA" id="ARBA00023306"/>
    </source>
</evidence>
<keyword evidence="26" id="KW-0469">Meiosis</keyword>
<evidence type="ECO:0000256" key="17">
    <source>
        <dbReference type="ARBA" id="ARBA00022776"/>
    </source>
</evidence>
<keyword evidence="25" id="KW-0539">Nucleus</keyword>
<keyword evidence="27" id="KW-0131">Cell cycle</keyword>
<keyword evidence="11" id="KW-0597">Phosphoprotein</keyword>
<dbReference type="Pfam" id="PF00069">
    <property type="entry name" value="Pkinase"/>
    <property type="match status" value="1"/>
</dbReference>
<evidence type="ECO:0000256" key="19">
    <source>
        <dbReference type="ARBA" id="ARBA00022829"/>
    </source>
</evidence>
<evidence type="ECO:0000256" key="30">
    <source>
        <dbReference type="ARBA" id="ARBA00048679"/>
    </source>
</evidence>
<evidence type="ECO:0000256" key="28">
    <source>
        <dbReference type="ARBA" id="ARBA00023328"/>
    </source>
</evidence>
<dbReference type="GO" id="GO:0000776">
    <property type="term" value="C:kinetochore"/>
    <property type="evidence" value="ECO:0007669"/>
    <property type="project" value="UniProtKB-KW"/>
</dbReference>
<keyword evidence="15" id="KW-0479">Metal-binding</keyword>
<dbReference type="Gene3D" id="1.10.510.10">
    <property type="entry name" value="Transferase(Phosphotransferase) domain 1"/>
    <property type="match status" value="1"/>
</dbReference>
<evidence type="ECO:0000313" key="36">
    <source>
        <dbReference type="RefSeq" id="XP_031556140.1"/>
    </source>
</evidence>
<keyword evidence="16" id="KW-0547">Nucleotide-binding</keyword>
<evidence type="ECO:0000256" key="29">
    <source>
        <dbReference type="ARBA" id="ARBA00047899"/>
    </source>
</evidence>
<evidence type="ECO:0000256" key="32">
    <source>
        <dbReference type="ARBA" id="ARBA00082682"/>
    </source>
</evidence>
<dbReference type="GeneID" id="116292931"/>
<comment type="similarity">
    <text evidence="6">Belongs to the protein kinase superfamily. NEK Ser/Thr protein kinase family. NIMA subfamily.</text>
</comment>